<protein>
    <submittedName>
        <fullName evidence="1">Uncharacterized protein</fullName>
    </submittedName>
</protein>
<reference evidence="1 2" key="1">
    <citation type="journal article" date="2019" name="Sci. Rep.">
        <title>A high-quality genome of Eragrostis curvula grass provides insights into Poaceae evolution and supports new strategies to enhance forage quality.</title>
        <authorList>
            <person name="Carballo J."/>
            <person name="Santos B.A.C.M."/>
            <person name="Zappacosta D."/>
            <person name="Garbus I."/>
            <person name="Selva J.P."/>
            <person name="Gallo C.A."/>
            <person name="Diaz A."/>
            <person name="Albertini E."/>
            <person name="Caccamo M."/>
            <person name="Echenique V."/>
        </authorList>
    </citation>
    <scope>NUCLEOTIDE SEQUENCE [LARGE SCALE GENOMIC DNA]</scope>
    <source>
        <strain evidence="2">cv. Victoria</strain>
        <tissue evidence="1">Leaf</tissue>
    </source>
</reference>
<evidence type="ECO:0000313" key="1">
    <source>
        <dbReference type="EMBL" id="TVU22563.1"/>
    </source>
</evidence>
<dbReference type="Proteomes" id="UP000324897">
    <property type="component" value="Unassembled WGS sequence"/>
</dbReference>
<accession>A0A5J9UFQ5</accession>
<proteinExistence type="predicted"/>
<comment type="caution">
    <text evidence="1">The sequence shown here is derived from an EMBL/GenBank/DDBJ whole genome shotgun (WGS) entry which is preliminary data.</text>
</comment>
<dbReference type="EMBL" id="RWGY01000026">
    <property type="protein sequence ID" value="TVU22563.1"/>
    <property type="molecule type" value="Genomic_DNA"/>
</dbReference>
<gene>
    <name evidence="1" type="ORF">EJB05_32272</name>
</gene>
<dbReference type="Gramene" id="TVU22563">
    <property type="protein sequence ID" value="TVU22563"/>
    <property type="gene ID" value="EJB05_32272"/>
</dbReference>
<feature type="non-terminal residue" evidence="1">
    <location>
        <position position="1"/>
    </location>
</feature>
<dbReference type="AlphaFoldDB" id="A0A5J9UFQ5"/>
<keyword evidence="2" id="KW-1185">Reference proteome</keyword>
<organism evidence="1 2">
    <name type="scientific">Eragrostis curvula</name>
    <name type="common">weeping love grass</name>
    <dbReference type="NCBI Taxonomy" id="38414"/>
    <lineage>
        <taxon>Eukaryota</taxon>
        <taxon>Viridiplantae</taxon>
        <taxon>Streptophyta</taxon>
        <taxon>Embryophyta</taxon>
        <taxon>Tracheophyta</taxon>
        <taxon>Spermatophyta</taxon>
        <taxon>Magnoliopsida</taxon>
        <taxon>Liliopsida</taxon>
        <taxon>Poales</taxon>
        <taxon>Poaceae</taxon>
        <taxon>PACMAD clade</taxon>
        <taxon>Chloridoideae</taxon>
        <taxon>Eragrostideae</taxon>
        <taxon>Eragrostidinae</taxon>
        <taxon>Eragrostis</taxon>
    </lineage>
</organism>
<name>A0A5J9UFQ5_9POAL</name>
<evidence type="ECO:0000313" key="2">
    <source>
        <dbReference type="Proteomes" id="UP000324897"/>
    </source>
</evidence>
<sequence>MSLFEPWMLAPSESLRPSGTSQDVASTITVSKKAGMRSPTDELRLIVGGEFDGERAEGSRNFSASLLCDTHDDDDDVKLVSQLDGLSLT</sequence>